<comment type="caution">
    <text evidence="3">The sequence shown here is derived from an EMBL/GenBank/DDBJ whole genome shotgun (WGS) entry which is preliminary data.</text>
</comment>
<dbReference type="EMBL" id="BAEE01000065">
    <property type="protein sequence ID" value="GAB11237.1"/>
    <property type="molecule type" value="Genomic_DNA"/>
</dbReference>
<dbReference type="Pfam" id="PF14361">
    <property type="entry name" value="RsbRD_N"/>
    <property type="match status" value="1"/>
</dbReference>
<dbReference type="InterPro" id="IPR025751">
    <property type="entry name" value="RsbRD_N_dom"/>
</dbReference>
<dbReference type="Proteomes" id="UP000035088">
    <property type="component" value="Unassembled WGS sequence"/>
</dbReference>
<evidence type="ECO:0000313" key="3">
    <source>
        <dbReference type="EMBL" id="GAB11237.1"/>
    </source>
</evidence>
<dbReference type="InterPro" id="IPR025736">
    <property type="entry name" value="PucR_C-HTH_dom"/>
</dbReference>
<proteinExistence type="predicted"/>
<dbReference type="InterPro" id="IPR042070">
    <property type="entry name" value="PucR_C-HTH_sf"/>
</dbReference>
<dbReference type="RefSeq" id="WP_007323312.1">
    <property type="nucleotide sequence ID" value="NZ_BAEE01000065.1"/>
</dbReference>
<sequence>MTELSVPDTAARSDPQGEASLVHRLRARWPDIAERMLADGLASSAPAGLPDTHFTDDVLPAIHLCGHAVLEAIAADRELTYDEVHAFAGPVAEQHAEDRLPLPVLLLGIHGSAQALLAAAADTARPDETPELVAVGERLLNVLTNINLSVVATYAEVEQSIYRSEREARRELCAALVHGRPVAAVAARADIAIAASYLVVTVRLFAEHADAAAATLIARRRMRVLQRSFDELSATTTPLLFDGVNGVVLMADPPVGDERVHERLDALAVELTNRFDVPVYLGEIGAAPPEGIPAAVADAAELIGLARALDRAPGSYRLDDLLVEFQVSRPSAARDRLAQQVAPLHGQPHLLDALYAHLKHGANRKAAAAQVHVHPNTLSYRLKRVHELTGYDPTDPYQSRVLAAALIVARVPDFRAPVPDVAAL</sequence>
<feature type="domain" description="PucR C-terminal helix-turn-helix" evidence="1">
    <location>
        <begin position="350"/>
        <end position="407"/>
    </location>
</feature>
<keyword evidence="4" id="KW-1185">Reference proteome</keyword>
<name>G7H5W2_9ACTN</name>
<evidence type="ECO:0000313" key="4">
    <source>
        <dbReference type="Proteomes" id="UP000035088"/>
    </source>
</evidence>
<evidence type="ECO:0000259" key="2">
    <source>
        <dbReference type="Pfam" id="PF14361"/>
    </source>
</evidence>
<dbReference type="OrthoDB" id="4535840at2"/>
<dbReference type="PANTHER" id="PTHR33744">
    <property type="entry name" value="CARBOHYDRATE DIACID REGULATOR"/>
    <property type="match status" value="1"/>
</dbReference>
<reference evidence="3 4" key="1">
    <citation type="submission" date="2011-11" db="EMBL/GenBank/DDBJ databases">
        <title>Whole genome shotgun sequence of Gordonia araii NBRC 100433.</title>
        <authorList>
            <person name="Yoshida Y."/>
            <person name="Hosoyama A."/>
            <person name="Tsuchikane K."/>
            <person name="Katsumata H."/>
            <person name="Yamazaki S."/>
            <person name="Fujita N."/>
        </authorList>
    </citation>
    <scope>NUCLEOTIDE SEQUENCE [LARGE SCALE GENOMIC DNA]</scope>
    <source>
        <strain evidence="3 4">NBRC 100433</strain>
    </source>
</reference>
<feature type="domain" description="RsbT co-antagonist protein RsbRD N-terminal" evidence="2">
    <location>
        <begin position="30"/>
        <end position="169"/>
    </location>
</feature>
<evidence type="ECO:0000259" key="1">
    <source>
        <dbReference type="Pfam" id="PF13556"/>
    </source>
</evidence>
<dbReference type="AlphaFoldDB" id="G7H5W2"/>
<dbReference type="Gene3D" id="1.10.10.2840">
    <property type="entry name" value="PucR C-terminal helix-turn-helix domain"/>
    <property type="match status" value="1"/>
</dbReference>
<dbReference type="STRING" id="1073574.GOARA_065_00300"/>
<dbReference type="PANTHER" id="PTHR33744:SF1">
    <property type="entry name" value="DNA-BINDING TRANSCRIPTIONAL ACTIVATOR ADER"/>
    <property type="match status" value="1"/>
</dbReference>
<organism evidence="3 4">
    <name type="scientific">Gordonia araii NBRC 100433</name>
    <dbReference type="NCBI Taxonomy" id="1073574"/>
    <lineage>
        <taxon>Bacteria</taxon>
        <taxon>Bacillati</taxon>
        <taxon>Actinomycetota</taxon>
        <taxon>Actinomycetes</taxon>
        <taxon>Mycobacteriales</taxon>
        <taxon>Gordoniaceae</taxon>
        <taxon>Gordonia</taxon>
    </lineage>
</organism>
<dbReference type="InterPro" id="IPR051448">
    <property type="entry name" value="CdaR-like_regulators"/>
</dbReference>
<gene>
    <name evidence="3" type="ORF">GOARA_065_00300</name>
</gene>
<accession>G7H5W2</accession>
<protein>
    <submittedName>
        <fullName evidence="3">Putative CdaR family transcriptional regulator</fullName>
    </submittedName>
</protein>
<dbReference type="Pfam" id="PF13556">
    <property type="entry name" value="HTH_30"/>
    <property type="match status" value="1"/>
</dbReference>